<evidence type="ECO:0000256" key="2">
    <source>
        <dbReference type="SAM" id="MobiDB-lite"/>
    </source>
</evidence>
<accession>H6RHG1</accession>
<sequence length="162" mass="16989">MIGNKKSPMGMDAPSTDAVNRIVEGTVFEGNIQSMSNMRVDGTFEGDIVTKGRLVVGPKGIIKGNVKCAHCEVEGVMEGQIEVAELMALKASAKVSGAIFYGQLSVEAGAQPVGTFHMGARERKEAPMMGKPGAVNTLKGAEVETSMPKKEAVKAPLAQTKP</sequence>
<dbReference type="PANTHER" id="PTHR35024:SF4">
    <property type="entry name" value="POLYMER-FORMING CYTOSKELETAL PROTEIN"/>
    <property type="match status" value="1"/>
</dbReference>
<organism evidence="3">
    <name type="scientific">uncultured Flavobacteriia bacterium</name>
    <dbReference type="NCBI Taxonomy" id="212695"/>
    <lineage>
        <taxon>Bacteria</taxon>
        <taxon>Pseudomonadati</taxon>
        <taxon>Bacteroidota</taxon>
        <taxon>Flavobacteriia</taxon>
        <taxon>environmental samples</taxon>
    </lineage>
</organism>
<reference evidence="3" key="1">
    <citation type="journal article" date="2012" name="Environ. Microbiol.">
        <title>Genomic content of uncultured Bacteroidetes from contrasting oceanic provinces in the North Atlantic Ocean.</title>
        <authorList>
            <person name="Gomez-Pereira P.R."/>
            <person name="Schuler M."/>
            <person name="Fuchs B.M."/>
            <person name="Bennke C."/>
            <person name="Teeling H."/>
            <person name="Waldmann J."/>
            <person name="Richter M."/>
            <person name="Barbe V."/>
            <person name="Bataille E."/>
            <person name="Glockner F.O."/>
            <person name="Amann R."/>
        </authorList>
    </citation>
    <scope>NUCLEOTIDE SEQUENCE</scope>
</reference>
<comment type="similarity">
    <text evidence="1">Belongs to the bactofilin family.</text>
</comment>
<dbReference type="EMBL" id="FO117608">
    <property type="protein sequence ID" value="CCG00472.1"/>
    <property type="molecule type" value="Genomic_DNA"/>
</dbReference>
<feature type="region of interest" description="Disordered" evidence="2">
    <location>
        <begin position="141"/>
        <end position="162"/>
    </location>
</feature>
<dbReference type="Pfam" id="PF04519">
    <property type="entry name" value="Bactofilin"/>
    <property type="match status" value="1"/>
</dbReference>
<dbReference type="AlphaFoldDB" id="H6RHG1"/>
<protein>
    <submittedName>
        <fullName evidence="3">Protein containing DUF583</fullName>
    </submittedName>
</protein>
<evidence type="ECO:0000313" key="3">
    <source>
        <dbReference type="EMBL" id="CCG00472.1"/>
    </source>
</evidence>
<reference evidence="3" key="2">
    <citation type="submission" date="2012-02" db="EMBL/GenBank/DDBJ databases">
        <authorList>
            <person name="Genoscope - CEA"/>
        </authorList>
    </citation>
    <scope>NUCLEOTIDE SEQUENCE</scope>
</reference>
<dbReference type="PANTHER" id="PTHR35024">
    <property type="entry name" value="HYPOTHETICAL CYTOSOLIC PROTEIN"/>
    <property type="match status" value="1"/>
</dbReference>
<name>H6RHG1_9BACT</name>
<evidence type="ECO:0000256" key="1">
    <source>
        <dbReference type="ARBA" id="ARBA00044755"/>
    </source>
</evidence>
<proteinExistence type="inferred from homology"/>
<gene>
    <name evidence="3" type="ORF">VIS_S18DCB90036</name>
</gene>
<dbReference type="InterPro" id="IPR007607">
    <property type="entry name" value="BacA/B"/>
</dbReference>